<sequence length="55" mass="5904">MTRILRAHVVAAPGHARWLHVATQSGGFNGASSVGDKEIMPLQKGYVGVGRQGWF</sequence>
<comment type="caution">
    <text evidence="1">The sequence shown here is derived from an EMBL/GenBank/DDBJ whole genome shotgun (WGS) entry which is preliminary data.</text>
</comment>
<dbReference type="AlphaFoldDB" id="A0AAW5B9W6"/>
<dbReference type="EMBL" id="JAIFZM010000023">
    <property type="protein sequence ID" value="MCG3421141.1"/>
    <property type="molecule type" value="Genomic_DNA"/>
</dbReference>
<dbReference type="RefSeq" id="WP_238022113.1">
    <property type="nucleotide sequence ID" value="NZ_JAIFZM010000023.1"/>
</dbReference>
<protein>
    <submittedName>
        <fullName evidence="1">Uncharacterized protein</fullName>
    </submittedName>
</protein>
<accession>A0AAW5B9W6</accession>
<dbReference type="Proteomes" id="UP001199631">
    <property type="component" value="Unassembled WGS sequence"/>
</dbReference>
<keyword evidence="2" id="KW-1185">Reference proteome</keyword>
<name>A0AAW5B9W6_9BACI</name>
<reference evidence="1 2" key="1">
    <citation type="journal article" date="2022" name="Evol. Bioinform. Online">
        <title>Draft Genome Sequence of Oceanobacillus jordanicus Strain GSFE11, a Halotolerant Plant Growth-Promoting Bacterial Endophyte Isolated From the Jordan Valley.</title>
        <authorList>
            <person name="Alhindi T."/>
            <person name="Albdaiwi R."/>
        </authorList>
    </citation>
    <scope>NUCLEOTIDE SEQUENCE [LARGE SCALE GENOMIC DNA]</scope>
    <source>
        <strain evidence="1 2">GSFE11</strain>
    </source>
</reference>
<evidence type="ECO:0000313" key="2">
    <source>
        <dbReference type="Proteomes" id="UP001199631"/>
    </source>
</evidence>
<evidence type="ECO:0000313" key="1">
    <source>
        <dbReference type="EMBL" id="MCG3421141.1"/>
    </source>
</evidence>
<proteinExistence type="predicted"/>
<organism evidence="1 2">
    <name type="scientific">Oceanobacillus jordanicus</name>
    <dbReference type="NCBI Taxonomy" id="2867266"/>
    <lineage>
        <taxon>Bacteria</taxon>
        <taxon>Bacillati</taxon>
        <taxon>Bacillota</taxon>
        <taxon>Bacilli</taxon>
        <taxon>Bacillales</taxon>
        <taxon>Bacillaceae</taxon>
        <taxon>Oceanobacillus</taxon>
    </lineage>
</organism>
<gene>
    <name evidence="1" type="ORF">K3T81_18510</name>
</gene>